<evidence type="ECO:0000313" key="1">
    <source>
        <dbReference type="EMBL" id="GBM34838.1"/>
    </source>
</evidence>
<gene>
    <name evidence="1" type="ORF">AVEN_208041_1</name>
</gene>
<comment type="caution">
    <text evidence="1">The sequence shown here is derived from an EMBL/GenBank/DDBJ whole genome shotgun (WGS) entry which is preliminary data.</text>
</comment>
<proteinExistence type="predicted"/>
<protein>
    <submittedName>
        <fullName evidence="1">Uncharacterized protein</fullName>
    </submittedName>
</protein>
<dbReference type="Proteomes" id="UP000499080">
    <property type="component" value="Unassembled WGS sequence"/>
</dbReference>
<sequence>MELWDDRRNARRLSDKTVRLFLQIKGTRTADILRAYTTRTIIIRVGCHPRSAFSPVKSILHRCIFAAHETRLSWMVMPPSEFLSVSGTVRRSTLRAWHRVPACILAIAKCRPSERCWKGTSDSNPLYPQVERHLSLFVQRLALSGPQRPESEG</sequence>
<evidence type="ECO:0000313" key="2">
    <source>
        <dbReference type="Proteomes" id="UP000499080"/>
    </source>
</evidence>
<dbReference type="AlphaFoldDB" id="A0A4Y2F2S9"/>
<keyword evidence="2" id="KW-1185">Reference proteome</keyword>
<name>A0A4Y2F2S9_ARAVE</name>
<organism evidence="1 2">
    <name type="scientific">Araneus ventricosus</name>
    <name type="common">Orbweaver spider</name>
    <name type="synonym">Epeira ventricosa</name>
    <dbReference type="NCBI Taxonomy" id="182803"/>
    <lineage>
        <taxon>Eukaryota</taxon>
        <taxon>Metazoa</taxon>
        <taxon>Ecdysozoa</taxon>
        <taxon>Arthropoda</taxon>
        <taxon>Chelicerata</taxon>
        <taxon>Arachnida</taxon>
        <taxon>Araneae</taxon>
        <taxon>Araneomorphae</taxon>
        <taxon>Entelegynae</taxon>
        <taxon>Araneoidea</taxon>
        <taxon>Araneidae</taxon>
        <taxon>Araneus</taxon>
    </lineage>
</organism>
<reference evidence="1 2" key="1">
    <citation type="journal article" date="2019" name="Sci. Rep.">
        <title>Orb-weaving spider Araneus ventricosus genome elucidates the spidroin gene catalogue.</title>
        <authorList>
            <person name="Kono N."/>
            <person name="Nakamura H."/>
            <person name="Ohtoshi R."/>
            <person name="Moran D.A.P."/>
            <person name="Shinohara A."/>
            <person name="Yoshida Y."/>
            <person name="Fujiwara M."/>
            <person name="Mori M."/>
            <person name="Tomita M."/>
            <person name="Arakawa K."/>
        </authorList>
    </citation>
    <scope>NUCLEOTIDE SEQUENCE [LARGE SCALE GENOMIC DNA]</scope>
</reference>
<accession>A0A4Y2F2S9</accession>
<dbReference type="EMBL" id="BGPR01000770">
    <property type="protein sequence ID" value="GBM34838.1"/>
    <property type="molecule type" value="Genomic_DNA"/>
</dbReference>